<dbReference type="GO" id="GO:0004029">
    <property type="term" value="F:aldehyde dehydrogenase (NAD+) activity"/>
    <property type="evidence" value="ECO:0000318"/>
    <property type="project" value="GO_Central"/>
</dbReference>
<keyword evidence="3" id="KW-0520">NAD</keyword>
<dbReference type="CDD" id="cd07087">
    <property type="entry name" value="ALDH_F3-13-14_CALDH-like"/>
    <property type="match status" value="1"/>
</dbReference>
<evidence type="ECO:0000256" key="7">
    <source>
        <dbReference type="RuleBase" id="RU003345"/>
    </source>
</evidence>
<feature type="active site" evidence="5 6">
    <location>
        <position position="211"/>
    </location>
</feature>
<dbReference type="eggNOG" id="KOG2456">
    <property type="taxonomic scope" value="Eukaryota"/>
</dbReference>
<dbReference type="AlphaFoldDB" id="B8BU49"/>
<dbReference type="InterPro" id="IPR015590">
    <property type="entry name" value="Aldehyde_DH_dom"/>
</dbReference>
<evidence type="ECO:0000256" key="5">
    <source>
        <dbReference type="PIRSR" id="PIRSR036492-1"/>
    </source>
</evidence>
<feature type="active site" evidence="5">
    <location>
        <position position="245"/>
    </location>
</feature>
<dbReference type="PIRSF" id="PIRSF036492">
    <property type="entry name" value="ALDH"/>
    <property type="match status" value="1"/>
</dbReference>
<evidence type="ECO:0000259" key="8">
    <source>
        <dbReference type="Pfam" id="PF00171"/>
    </source>
</evidence>
<feature type="domain" description="Aldehyde dehydrogenase" evidence="8">
    <location>
        <begin position="8"/>
        <end position="436"/>
    </location>
</feature>
<sequence>MITPIKQHISELRQAVRSRHTHSLEWRQSQLQAFQSMLEAHQDDFIKAVETDLGRSSFISELSELNILKVALKEAIASLPSYVAPTKVSVPISVFPSSGSIVPEPLGLVLILSPWNYPLVLALHPMIGAISAGNAVILKPSEVSSASSKVLAKAIGNFLDQDAIRVVEGGVAETTELLTHKFDHIFFTGSTTVGRIVYQAAAKNLTPVTLELGGKSPVIIDSTANLRVTARRLLFGLSLNCSQICVAPDYCIVVKEVASDFYHTITEVYAEMFPAPLKSSSDYSRIINTVHTSRLVSFIEESDKEELAKRGEILIGGEFDVEDKFIEPTIFRNTNLDAKIMQDEIFGPLLPVVEVDNVDEAINIVNDRPKPLALYLFSEDQSVVDRVIQQTSSGAVSVNDVLMHFAVESLPFGGVGESGMGCYKGKASFDTFSHKKPILHQSGRSLCDPYFRYPPFDEKKQWIMKKFF</sequence>
<accession>B8BU49</accession>
<dbReference type="InterPro" id="IPR029510">
    <property type="entry name" value="Ald_DH_CS_GLU"/>
</dbReference>
<dbReference type="InParanoid" id="B8BU49"/>
<dbReference type="PANTHER" id="PTHR43570">
    <property type="entry name" value="ALDEHYDE DEHYDROGENASE"/>
    <property type="match status" value="1"/>
</dbReference>
<dbReference type="OMA" id="EIDWCKQ"/>
<keyword evidence="2 4" id="KW-0560">Oxidoreductase</keyword>
<dbReference type="GO" id="GO:0006081">
    <property type="term" value="P:aldehyde metabolic process"/>
    <property type="evidence" value="ECO:0000318"/>
    <property type="project" value="GO_Central"/>
</dbReference>
<evidence type="ECO:0000313" key="9">
    <source>
        <dbReference type="EMBL" id="EED94701.1"/>
    </source>
</evidence>
<dbReference type="EMBL" id="CM000639">
    <property type="protein sequence ID" value="EED94701.1"/>
    <property type="molecule type" value="Genomic_DNA"/>
</dbReference>
<dbReference type="Proteomes" id="UP000001449">
    <property type="component" value="Chromosome 2"/>
</dbReference>
<dbReference type="Gene3D" id="3.40.605.10">
    <property type="entry name" value="Aldehyde Dehydrogenase, Chain A, domain 1"/>
    <property type="match status" value="1"/>
</dbReference>
<dbReference type="GeneID" id="7450222"/>
<gene>
    <name evidence="9" type="primary">ALD3</name>
    <name evidence="9" type="ORF">THAPSDRAFT_21238</name>
</gene>
<dbReference type="PaxDb" id="35128-Thaps21238"/>
<dbReference type="FunFam" id="3.40.309.10:FF:000025">
    <property type="entry name" value="Aldehyde dehydrogenase"/>
    <property type="match status" value="1"/>
</dbReference>
<evidence type="ECO:0000256" key="6">
    <source>
        <dbReference type="PROSITE-ProRule" id="PRU10007"/>
    </source>
</evidence>
<evidence type="ECO:0000313" key="10">
    <source>
        <dbReference type="Proteomes" id="UP000001449"/>
    </source>
</evidence>
<proteinExistence type="inferred from homology"/>
<dbReference type="STRING" id="35128.B8BU49"/>
<dbReference type="RefSeq" id="XP_002287258.1">
    <property type="nucleotide sequence ID" value="XM_002287222.1"/>
</dbReference>
<dbReference type="InterPro" id="IPR016163">
    <property type="entry name" value="Ald_DH_C"/>
</dbReference>
<dbReference type="SUPFAM" id="SSF53720">
    <property type="entry name" value="ALDH-like"/>
    <property type="match status" value="1"/>
</dbReference>
<dbReference type="InterPro" id="IPR016161">
    <property type="entry name" value="Ald_DH/histidinol_DH"/>
</dbReference>
<organism evidence="9 10">
    <name type="scientific">Thalassiosira pseudonana</name>
    <name type="common">Marine diatom</name>
    <name type="synonym">Cyclotella nana</name>
    <dbReference type="NCBI Taxonomy" id="35128"/>
    <lineage>
        <taxon>Eukaryota</taxon>
        <taxon>Sar</taxon>
        <taxon>Stramenopiles</taxon>
        <taxon>Ochrophyta</taxon>
        <taxon>Bacillariophyta</taxon>
        <taxon>Coscinodiscophyceae</taxon>
        <taxon>Thalassiosirophycidae</taxon>
        <taxon>Thalassiosirales</taxon>
        <taxon>Thalassiosiraceae</taxon>
        <taxon>Thalassiosira</taxon>
    </lineage>
</organism>
<dbReference type="Pfam" id="PF00171">
    <property type="entry name" value="Aldedh"/>
    <property type="match status" value="1"/>
</dbReference>
<dbReference type="InterPro" id="IPR016162">
    <property type="entry name" value="Ald_DH_N"/>
</dbReference>
<name>B8BU49_THAPS</name>
<keyword evidence="10" id="KW-1185">Reference proteome</keyword>
<dbReference type="Gene3D" id="3.40.309.10">
    <property type="entry name" value="Aldehyde Dehydrogenase, Chain A, domain 2"/>
    <property type="match status" value="1"/>
</dbReference>
<dbReference type="FunFam" id="3.40.605.10:FF:000004">
    <property type="entry name" value="Aldehyde dehydrogenase"/>
    <property type="match status" value="1"/>
</dbReference>
<evidence type="ECO:0000256" key="4">
    <source>
        <dbReference type="PIRNR" id="PIRNR036492"/>
    </source>
</evidence>
<dbReference type="GO" id="GO:0005737">
    <property type="term" value="C:cytoplasm"/>
    <property type="evidence" value="ECO:0000318"/>
    <property type="project" value="GO_Central"/>
</dbReference>
<dbReference type="KEGG" id="tps:THAPSDRAFT_21238"/>
<reference evidence="9 10" key="1">
    <citation type="journal article" date="2004" name="Science">
        <title>The genome of the diatom Thalassiosira pseudonana: ecology, evolution, and metabolism.</title>
        <authorList>
            <person name="Armbrust E.V."/>
            <person name="Berges J.A."/>
            <person name="Bowler C."/>
            <person name="Green B.R."/>
            <person name="Martinez D."/>
            <person name="Putnam N.H."/>
            <person name="Zhou S."/>
            <person name="Allen A.E."/>
            <person name="Apt K.E."/>
            <person name="Bechner M."/>
            <person name="Brzezinski M.A."/>
            <person name="Chaal B.K."/>
            <person name="Chiovitti A."/>
            <person name="Davis A.K."/>
            <person name="Demarest M.S."/>
            <person name="Detter J.C."/>
            <person name="Glavina T."/>
            <person name="Goodstein D."/>
            <person name="Hadi M.Z."/>
            <person name="Hellsten U."/>
            <person name="Hildebrand M."/>
            <person name="Jenkins B.D."/>
            <person name="Jurka J."/>
            <person name="Kapitonov V.V."/>
            <person name="Kroger N."/>
            <person name="Lau W.W."/>
            <person name="Lane T.W."/>
            <person name="Larimer F.W."/>
            <person name="Lippmeier J.C."/>
            <person name="Lucas S."/>
            <person name="Medina M."/>
            <person name="Montsant A."/>
            <person name="Obornik M."/>
            <person name="Parker M.S."/>
            <person name="Palenik B."/>
            <person name="Pazour G.J."/>
            <person name="Richardson P.M."/>
            <person name="Rynearson T.A."/>
            <person name="Saito M.A."/>
            <person name="Schwartz D.C."/>
            <person name="Thamatrakoln K."/>
            <person name="Valentin K."/>
            <person name="Vardi A."/>
            <person name="Wilkerson F.P."/>
            <person name="Rokhsar D.S."/>
        </authorList>
    </citation>
    <scope>NUCLEOTIDE SEQUENCE [LARGE SCALE GENOMIC DNA]</scope>
    <source>
        <strain evidence="9 10">CCMP1335</strain>
    </source>
</reference>
<dbReference type="HOGENOM" id="CLU_005391_3_1_1"/>
<comment type="similarity">
    <text evidence="1 4 7">Belongs to the aldehyde dehydrogenase family.</text>
</comment>
<evidence type="ECO:0000256" key="3">
    <source>
        <dbReference type="ARBA" id="ARBA00023027"/>
    </source>
</evidence>
<dbReference type="InterPro" id="IPR012394">
    <property type="entry name" value="Aldehyde_DH_NAD(P)"/>
</dbReference>
<dbReference type="PROSITE" id="PS00687">
    <property type="entry name" value="ALDEHYDE_DEHYDR_GLU"/>
    <property type="match status" value="1"/>
</dbReference>
<evidence type="ECO:0000256" key="1">
    <source>
        <dbReference type="ARBA" id="ARBA00009986"/>
    </source>
</evidence>
<protein>
    <recommendedName>
        <fullName evidence="4">Aldehyde dehydrogenase</fullName>
    </recommendedName>
</protein>
<dbReference type="PANTHER" id="PTHR43570:SF16">
    <property type="entry name" value="ALDEHYDE DEHYDROGENASE TYPE III, ISOFORM Q"/>
    <property type="match status" value="1"/>
</dbReference>
<evidence type="ECO:0000256" key="2">
    <source>
        <dbReference type="ARBA" id="ARBA00023002"/>
    </source>
</evidence>
<reference evidence="9 10" key="2">
    <citation type="journal article" date="2008" name="Nature">
        <title>The Phaeodactylum genome reveals the evolutionary history of diatom genomes.</title>
        <authorList>
            <person name="Bowler C."/>
            <person name="Allen A.E."/>
            <person name="Badger J.H."/>
            <person name="Grimwood J."/>
            <person name="Jabbari K."/>
            <person name="Kuo A."/>
            <person name="Maheswari U."/>
            <person name="Martens C."/>
            <person name="Maumus F."/>
            <person name="Otillar R.P."/>
            <person name="Rayko E."/>
            <person name="Salamov A."/>
            <person name="Vandepoele K."/>
            <person name="Beszteri B."/>
            <person name="Gruber A."/>
            <person name="Heijde M."/>
            <person name="Katinka M."/>
            <person name="Mock T."/>
            <person name="Valentin K."/>
            <person name="Verret F."/>
            <person name="Berges J.A."/>
            <person name="Brownlee C."/>
            <person name="Cadoret J.P."/>
            <person name="Chiovitti A."/>
            <person name="Choi C.J."/>
            <person name="Coesel S."/>
            <person name="De Martino A."/>
            <person name="Detter J.C."/>
            <person name="Durkin C."/>
            <person name="Falciatore A."/>
            <person name="Fournet J."/>
            <person name="Haruta M."/>
            <person name="Huysman M.J."/>
            <person name="Jenkins B.D."/>
            <person name="Jiroutova K."/>
            <person name="Jorgensen R.E."/>
            <person name="Joubert Y."/>
            <person name="Kaplan A."/>
            <person name="Kroger N."/>
            <person name="Kroth P.G."/>
            <person name="La Roche J."/>
            <person name="Lindquist E."/>
            <person name="Lommer M."/>
            <person name="Martin-Jezequel V."/>
            <person name="Lopez P.J."/>
            <person name="Lucas S."/>
            <person name="Mangogna M."/>
            <person name="McGinnis K."/>
            <person name="Medlin L.K."/>
            <person name="Montsant A."/>
            <person name="Oudot-Le Secq M.P."/>
            <person name="Napoli C."/>
            <person name="Obornik M."/>
            <person name="Parker M.S."/>
            <person name="Petit J.L."/>
            <person name="Porcel B.M."/>
            <person name="Poulsen N."/>
            <person name="Robison M."/>
            <person name="Rychlewski L."/>
            <person name="Rynearson T.A."/>
            <person name="Schmutz J."/>
            <person name="Shapiro H."/>
            <person name="Siaut M."/>
            <person name="Stanley M."/>
            <person name="Sussman M.R."/>
            <person name="Taylor A.R."/>
            <person name="Vardi A."/>
            <person name="von Dassow P."/>
            <person name="Vyverman W."/>
            <person name="Willis A."/>
            <person name="Wyrwicz L.S."/>
            <person name="Rokhsar D.S."/>
            <person name="Weissenbach J."/>
            <person name="Armbrust E.V."/>
            <person name="Green B.R."/>
            <person name="Van de Peer Y."/>
            <person name="Grigoriev I.V."/>
        </authorList>
    </citation>
    <scope>NUCLEOTIDE SEQUENCE [LARGE SCALE GENOMIC DNA]</scope>
    <source>
        <strain evidence="9 10">CCMP1335</strain>
    </source>
</reference>